<dbReference type="GO" id="GO:0016491">
    <property type="term" value="F:oxidoreductase activity"/>
    <property type="evidence" value="ECO:0007669"/>
    <property type="project" value="InterPro"/>
</dbReference>
<feature type="domain" description="NADH:flavin oxidoreductase/NADH oxidase N-terminal" evidence="1">
    <location>
        <begin position="10"/>
        <end position="107"/>
    </location>
</feature>
<sequence length="264" mass="29610">MDYDQQNARKLFTSFQIGAMQLSRRIVMSHLTRTRCPNGVPGDIVAKYYAQRATPGGLLISEGILPSFMMLPTPPCTYTQGHITAWGSVTDTVHARGAYLVCQLWHAISPMSFVEIRETITDFAHASGCAIEAGFDCVETLEIFDTVSTATETVRTAMRFSLFGVFLIPLDTDSLGTYRYVLSEIEERCFAYICLTQPQHDMFLPEIIEIDRLRSAAANSTSKWFVSIPDLVENIKRKLPLAPWNPELLYTGVEEGYTEYPALV</sequence>
<dbReference type="Proteomes" id="UP000887226">
    <property type="component" value="Unassembled WGS sequence"/>
</dbReference>
<evidence type="ECO:0000313" key="3">
    <source>
        <dbReference type="Proteomes" id="UP000887226"/>
    </source>
</evidence>
<dbReference type="InterPro" id="IPR045247">
    <property type="entry name" value="Oye-like"/>
</dbReference>
<dbReference type="InterPro" id="IPR013785">
    <property type="entry name" value="Aldolase_TIM"/>
</dbReference>
<dbReference type="GO" id="GO:0010181">
    <property type="term" value="F:FMN binding"/>
    <property type="evidence" value="ECO:0007669"/>
    <property type="project" value="InterPro"/>
</dbReference>
<dbReference type="Pfam" id="PF00724">
    <property type="entry name" value="Oxidored_FMN"/>
    <property type="match status" value="1"/>
</dbReference>
<gene>
    <name evidence="2" type="ORF">BJ878DRAFT_534417</name>
</gene>
<proteinExistence type="predicted"/>
<protein>
    <submittedName>
        <fullName evidence="2">NADH-flavin oxidoreductase/NADH oxidase</fullName>
    </submittedName>
</protein>
<reference evidence="2" key="1">
    <citation type="journal article" date="2021" name="IMA Fungus">
        <title>Genomic characterization of three marine fungi, including Emericellopsis atlantica sp. nov. with signatures of a generalist lifestyle and marine biomass degradation.</title>
        <authorList>
            <person name="Hagestad O.C."/>
            <person name="Hou L."/>
            <person name="Andersen J.H."/>
            <person name="Hansen E.H."/>
            <person name="Altermark B."/>
            <person name="Li C."/>
            <person name="Kuhnert E."/>
            <person name="Cox R.J."/>
            <person name="Crous P.W."/>
            <person name="Spatafora J.W."/>
            <person name="Lail K."/>
            <person name="Amirebrahimi M."/>
            <person name="Lipzen A."/>
            <person name="Pangilinan J."/>
            <person name="Andreopoulos W."/>
            <person name="Hayes R.D."/>
            <person name="Ng V."/>
            <person name="Grigoriev I.V."/>
            <person name="Jackson S.A."/>
            <person name="Sutton T.D.S."/>
            <person name="Dobson A.D.W."/>
            <person name="Rama T."/>
        </authorList>
    </citation>
    <scope>NUCLEOTIDE SEQUENCE</scope>
    <source>
        <strain evidence="2">TRa3180A</strain>
    </source>
</reference>
<keyword evidence="3" id="KW-1185">Reference proteome</keyword>
<evidence type="ECO:0000259" key="1">
    <source>
        <dbReference type="Pfam" id="PF00724"/>
    </source>
</evidence>
<dbReference type="PANTHER" id="PTHR22893:SF91">
    <property type="entry name" value="NADPH DEHYDROGENASE 2-RELATED"/>
    <property type="match status" value="1"/>
</dbReference>
<dbReference type="AlphaFoldDB" id="A0A9P7Z305"/>
<evidence type="ECO:0000313" key="2">
    <source>
        <dbReference type="EMBL" id="KAG9244669.1"/>
    </source>
</evidence>
<dbReference type="EMBL" id="MU253891">
    <property type="protein sequence ID" value="KAG9244669.1"/>
    <property type="molecule type" value="Genomic_DNA"/>
</dbReference>
<organism evidence="2 3">
    <name type="scientific">Calycina marina</name>
    <dbReference type="NCBI Taxonomy" id="1763456"/>
    <lineage>
        <taxon>Eukaryota</taxon>
        <taxon>Fungi</taxon>
        <taxon>Dikarya</taxon>
        <taxon>Ascomycota</taxon>
        <taxon>Pezizomycotina</taxon>
        <taxon>Leotiomycetes</taxon>
        <taxon>Helotiales</taxon>
        <taxon>Pezizellaceae</taxon>
        <taxon>Calycina</taxon>
    </lineage>
</organism>
<comment type="caution">
    <text evidence="2">The sequence shown here is derived from an EMBL/GenBank/DDBJ whole genome shotgun (WGS) entry which is preliminary data.</text>
</comment>
<dbReference type="InterPro" id="IPR001155">
    <property type="entry name" value="OxRdtase_FMN_N"/>
</dbReference>
<name>A0A9P7Z305_9HELO</name>
<dbReference type="Gene3D" id="3.20.20.70">
    <property type="entry name" value="Aldolase class I"/>
    <property type="match status" value="2"/>
</dbReference>
<dbReference type="PANTHER" id="PTHR22893">
    <property type="entry name" value="NADH OXIDOREDUCTASE-RELATED"/>
    <property type="match status" value="1"/>
</dbReference>
<accession>A0A9P7Z305</accession>
<dbReference type="SUPFAM" id="SSF51395">
    <property type="entry name" value="FMN-linked oxidoreductases"/>
    <property type="match status" value="1"/>
</dbReference>
<dbReference type="OrthoDB" id="276546at2759"/>